<feature type="region of interest" description="Disordered" evidence="1">
    <location>
        <begin position="256"/>
        <end position="308"/>
    </location>
</feature>
<dbReference type="InterPro" id="IPR037883">
    <property type="entry name" value="Knr4/Smi1-like_sf"/>
</dbReference>
<dbReference type="Proteomes" id="UP001195483">
    <property type="component" value="Unassembled WGS sequence"/>
</dbReference>
<protein>
    <recommendedName>
        <fullName evidence="2">Knr4/Smi1-like domain-containing protein</fullName>
    </recommendedName>
</protein>
<dbReference type="PANTHER" id="PTHR31854:SF2">
    <property type="entry name" value="TUBULIN POLYGLUTAMYLASE COMPLEX SUBUNIT 2"/>
    <property type="match status" value="1"/>
</dbReference>
<evidence type="ECO:0000259" key="2">
    <source>
        <dbReference type="SMART" id="SM00860"/>
    </source>
</evidence>
<dbReference type="EMBL" id="JAEAOA010000261">
    <property type="protein sequence ID" value="KAK3609191.1"/>
    <property type="molecule type" value="Genomic_DNA"/>
</dbReference>
<feature type="compositionally biased region" description="Polar residues" evidence="1">
    <location>
        <begin position="281"/>
        <end position="308"/>
    </location>
</feature>
<dbReference type="SMART" id="SM00860">
    <property type="entry name" value="SMI1_KNR4"/>
    <property type="match status" value="1"/>
</dbReference>
<comment type="caution">
    <text evidence="3">The sequence shown here is derived from an EMBL/GenBank/DDBJ whole genome shotgun (WGS) entry which is preliminary data.</text>
</comment>
<organism evidence="3 4">
    <name type="scientific">Potamilus streckersoni</name>
    <dbReference type="NCBI Taxonomy" id="2493646"/>
    <lineage>
        <taxon>Eukaryota</taxon>
        <taxon>Metazoa</taxon>
        <taxon>Spiralia</taxon>
        <taxon>Lophotrochozoa</taxon>
        <taxon>Mollusca</taxon>
        <taxon>Bivalvia</taxon>
        <taxon>Autobranchia</taxon>
        <taxon>Heteroconchia</taxon>
        <taxon>Palaeoheterodonta</taxon>
        <taxon>Unionida</taxon>
        <taxon>Unionoidea</taxon>
        <taxon>Unionidae</taxon>
        <taxon>Ambleminae</taxon>
        <taxon>Lampsilini</taxon>
        <taxon>Potamilus</taxon>
    </lineage>
</organism>
<sequence>MDDASRTRNLIEQLNIGIIKYLEKKTGITKIEMEPGKPADRHSVLSWEQKNMCLLPEDLKQFYLTTDGLQLTWCSKIENGAIPVGRIYINSVSNLLRIGGSSTTSYVNPSLHDLDPDSDGEEERSGLERPTFDSRCKLYELDPCDGYGKVCLVYKDNKGGSSDPKIEIWFLDRGLRWHYLTDSFTSYYRMMIMHLGLPQWQYAFTDIGLSQQAKQWFNFYASVRLELDTEIPVDVSVQLESSSSTSQLDVGRIFKGKSDKKKPVPSQTQSQQSQSIKRKPTVSSAKNAQQTGIKGSVSASQVTNKLSK</sequence>
<name>A0AAE0TFC2_9BIVA</name>
<dbReference type="SUPFAM" id="SSF160631">
    <property type="entry name" value="SMI1/KNR4-like"/>
    <property type="match status" value="1"/>
</dbReference>
<reference evidence="3" key="2">
    <citation type="journal article" date="2021" name="Genome Biol. Evol.">
        <title>Developing a high-quality reference genome for a parasitic bivalve with doubly uniparental inheritance (Bivalvia: Unionida).</title>
        <authorList>
            <person name="Smith C.H."/>
        </authorList>
    </citation>
    <scope>NUCLEOTIDE SEQUENCE</scope>
    <source>
        <strain evidence="3">CHS0354</strain>
        <tissue evidence="3">Mantle</tissue>
    </source>
</reference>
<dbReference type="PANTHER" id="PTHR31854">
    <property type="entry name" value="TUBULIN POLYGLUTAMYLASE COMPLEX SUBUNIT 2"/>
    <property type="match status" value="1"/>
</dbReference>
<feature type="region of interest" description="Disordered" evidence="1">
    <location>
        <begin position="107"/>
        <end position="128"/>
    </location>
</feature>
<feature type="domain" description="Knr4/Smi1-like" evidence="2">
    <location>
        <begin position="38"/>
        <end position="190"/>
    </location>
</feature>
<evidence type="ECO:0000313" key="3">
    <source>
        <dbReference type="EMBL" id="KAK3609191.1"/>
    </source>
</evidence>
<reference evidence="3" key="3">
    <citation type="submission" date="2023-05" db="EMBL/GenBank/DDBJ databases">
        <authorList>
            <person name="Smith C.H."/>
        </authorList>
    </citation>
    <scope>NUCLEOTIDE SEQUENCE</scope>
    <source>
        <strain evidence="3">CHS0354</strain>
        <tissue evidence="3">Mantle</tissue>
    </source>
</reference>
<proteinExistence type="predicted"/>
<dbReference type="InterPro" id="IPR018958">
    <property type="entry name" value="Knr4/Smi1-like_dom"/>
</dbReference>
<evidence type="ECO:0000313" key="4">
    <source>
        <dbReference type="Proteomes" id="UP001195483"/>
    </source>
</evidence>
<dbReference type="InterPro" id="IPR039231">
    <property type="entry name" value="TPGS2"/>
</dbReference>
<feature type="compositionally biased region" description="Low complexity" evidence="1">
    <location>
        <begin position="266"/>
        <end position="275"/>
    </location>
</feature>
<reference evidence="3" key="1">
    <citation type="journal article" date="2021" name="Genome Biol. Evol.">
        <title>A High-Quality Reference Genome for a Parasitic Bivalve with Doubly Uniparental Inheritance (Bivalvia: Unionida).</title>
        <authorList>
            <person name="Smith C.H."/>
        </authorList>
    </citation>
    <scope>NUCLEOTIDE SEQUENCE</scope>
    <source>
        <strain evidence="3">CHS0354</strain>
    </source>
</reference>
<keyword evidence="4" id="KW-1185">Reference proteome</keyword>
<dbReference type="AlphaFoldDB" id="A0AAE0TFC2"/>
<accession>A0AAE0TFC2</accession>
<evidence type="ECO:0000256" key="1">
    <source>
        <dbReference type="SAM" id="MobiDB-lite"/>
    </source>
</evidence>
<gene>
    <name evidence="3" type="ORF">CHS0354_003172</name>
</gene>